<sequence length="235" mass="26752">MRTVVAQVMRLAARACRLRKGQSKVVLVLSGDYRHPFEGERIRRTVRRSVRIAEALDSSLPDVWIYGADCHRLPAIQSGALETWIADWAVLARSPVFGEITESGNPLARSVRKYGLFKGGSVAGAMEVLRKEYETSRVPVLVLFHVESMEGEDRSVARQLEKASGKPLFWQFLAQLDGTSYSVLNRLDDVRRERPMITNAHYSDSWNMDISAGFDTFQQFAMIKPYARWARESRR</sequence>
<dbReference type="AlphaFoldDB" id="A0A6G4XA41"/>
<keyword evidence="3" id="KW-1185">Reference proteome</keyword>
<dbReference type="InterPro" id="IPR019303">
    <property type="entry name" value="vWA_TerF_C"/>
</dbReference>
<dbReference type="EMBL" id="JAAKZW010000003">
    <property type="protein sequence ID" value="NGO74416.1"/>
    <property type="molecule type" value="Genomic_DNA"/>
</dbReference>
<protein>
    <submittedName>
        <fullName evidence="2">VWA domain-containing protein</fullName>
    </submittedName>
</protein>
<dbReference type="Proteomes" id="UP000481109">
    <property type="component" value="Unassembled WGS sequence"/>
</dbReference>
<organism evidence="2 3">
    <name type="scientific">Streptomyces mesophilus</name>
    <dbReference type="NCBI Taxonomy" id="1775132"/>
    <lineage>
        <taxon>Bacteria</taxon>
        <taxon>Bacillati</taxon>
        <taxon>Actinomycetota</taxon>
        <taxon>Actinomycetes</taxon>
        <taxon>Kitasatosporales</taxon>
        <taxon>Streptomycetaceae</taxon>
        <taxon>Streptomyces</taxon>
    </lineage>
</organism>
<evidence type="ECO:0000313" key="2">
    <source>
        <dbReference type="EMBL" id="NGO74416.1"/>
    </source>
</evidence>
<feature type="domain" description="vWA found in TerF C terminus" evidence="1">
    <location>
        <begin position="24"/>
        <end position="192"/>
    </location>
</feature>
<evidence type="ECO:0000259" key="1">
    <source>
        <dbReference type="Pfam" id="PF10138"/>
    </source>
</evidence>
<reference evidence="2 3" key="1">
    <citation type="submission" date="2020-02" db="EMBL/GenBank/DDBJ databases">
        <title>Whole-genome analyses of novel actinobacteria.</title>
        <authorList>
            <person name="Sahin N."/>
            <person name="Tokatli A."/>
        </authorList>
    </citation>
    <scope>NUCLEOTIDE SEQUENCE [LARGE SCALE GENOMIC DNA]</scope>
    <source>
        <strain evidence="2 3">YC504</strain>
    </source>
</reference>
<comment type="caution">
    <text evidence="2">The sequence shown here is derived from an EMBL/GenBank/DDBJ whole genome shotgun (WGS) entry which is preliminary data.</text>
</comment>
<gene>
    <name evidence="2" type="ORF">G6045_01770</name>
</gene>
<name>A0A6G4XA41_9ACTN</name>
<dbReference type="Pfam" id="PF10138">
    <property type="entry name" value="vWA-TerF-like"/>
    <property type="match status" value="1"/>
</dbReference>
<evidence type="ECO:0000313" key="3">
    <source>
        <dbReference type="Proteomes" id="UP000481109"/>
    </source>
</evidence>
<accession>A0A6G4XA41</accession>
<proteinExistence type="predicted"/>